<dbReference type="Pfam" id="PF03417">
    <property type="entry name" value="AAT"/>
    <property type="match status" value="1"/>
</dbReference>
<dbReference type="PANTHER" id="PTHR34180:SF1">
    <property type="entry name" value="BETA-ALANYL-DOPAMINE_CARCININE HYDROLASE"/>
    <property type="match status" value="1"/>
</dbReference>
<keyword evidence="3" id="KW-1185">Reference proteome</keyword>
<keyword evidence="2" id="KW-0378">Hydrolase</keyword>
<dbReference type="InterPro" id="IPR005079">
    <property type="entry name" value="Peptidase_C45_hydrolase"/>
</dbReference>
<dbReference type="InterPro" id="IPR047801">
    <property type="entry name" value="Peptidase_C45"/>
</dbReference>
<dbReference type="PANTHER" id="PTHR34180">
    <property type="entry name" value="PEPTIDASE C45"/>
    <property type="match status" value="1"/>
</dbReference>
<dbReference type="RefSeq" id="WP_018746743.1">
    <property type="nucleotide sequence ID" value="NZ_BSOZ01000139.1"/>
</dbReference>
<protein>
    <submittedName>
        <fullName evidence="2">Choloylglycine hydrolase</fullName>
    </submittedName>
</protein>
<dbReference type="Proteomes" id="UP001156836">
    <property type="component" value="Unassembled WGS sequence"/>
</dbReference>
<accession>A0ABQ6BX56</accession>
<sequence length="335" mass="36226">MPDQNLLEERNADYRHYRIAGTPAELGAAMAAQAPAIAADEGVERMTAGRLRHARDCRALTAEIAPRLVEEIDAYADAQGLPRDALLWHYGLGVEGACSAVVVRSADGLVVARNYDFFYFESRRHLIETAPDQGLAHLGMHEGLAAGRFDGLNAAGLFVAFNGAGPHPDPAPAGMPFQLVVRWLLETCTSVAQARDLLLSLPLKEPKSYLLADAHDACVIEATPQRRAVRVLEQSGMLAMTNHFLSPEMAALCPEWDNSLARYRRLCAGAPLGLSRTATVEGLQRLMADHEAPLCGHDDGLATFWSAVAVPGNGEIRYSLGAPCRNPFQVFHVPA</sequence>
<dbReference type="SUPFAM" id="SSF56235">
    <property type="entry name" value="N-terminal nucleophile aminohydrolases (Ntn hydrolases)"/>
    <property type="match status" value="1"/>
</dbReference>
<dbReference type="InterPro" id="IPR047794">
    <property type="entry name" value="C45_proenzyme-like"/>
</dbReference>
<evidence type="ECO:0000259" key="1">
    <source>
        <dbReference type="Pfam" id="PF03417"/>
    </source>
</evidence>
<dbReference type="InterPro" id="IPR029055">
    <property type="entry name" value="Ntn_hydrolases_N"/>
</dbReference>
<evidence type="ECO:0000313" key="3">
    <source>
        <dbReference type="Proteomes" id="UP001156836"/>
    </source>
</evidence>
<comment type="caution">
    <text evidence="2">The sequence shown here is derived from an EMBL/GenBank/DDBJ whole genome shotgun (WGS) entry which is preliminary data.</text>
</comment>
<dbReference type="Gene3D" id="3.60.60.10">
    <property type="entry name" value="Penicillin V Acylase, Chain A"/>
    <property type="match status" value="1"/>
</dbReference>
<dbReference type="NCBIfam" id="NF040521">
    <property type="entry name" value="C45_proenzyme"/>
    <property type="match status" value="1"/>
</dbReference>
<evidence type="ECO:0000313" key="2">
    <source>
        <dbReference type="EMBL" id="GLS06328.1"/>
    </source>
</evidence>
<proteinExistence type="predicted"/>
<name>A0ABQ6BX56_9NEIS</name>
<reference evidence="3" key="1">
    <citation type="journal article" date="2019" name="Int. J. Syst. Evol. Microbiol.">
        <title>The Global Catalogue of Microorganisms (GCM) 10K type strain sequencing project: providing services to taxonomists for standard genome sequencing and annotation.</title>
        <authorList>
            <consortium name="The Broad Institute Genomics Platform"/>
            <consortium name="The Broad Institute Genome Sequencing Center for Infectious Disease"/>
            <person name="Wu L."/>
            <person name="Ma J."/>
        </authorList>
    </citation>
    <scope>NUCLEOTIDE SEQUENCE [LARGE SCALE GENOMIC DNA]</scope>
    <source>
        <strain evidence="3">NBRC 104970</strain>
    </source>
</reference>
<gene>
    <name evidence="2" type="ORF">GCM10007860_35080</name>
</gene>
<feature type="domain" description="Peptidase C45 hydrolase" evidence="1">
    <location>
        <begin position="105"/>
        <end position="273"/>
    </location>
</feature>
<dbReference type="GO" id="GO:0016787">
    <property type="term" value="F:hydrolase activity"/>
    <property type="evidence" value="ECO:0007669"/>
    <property type="project" value="UniProtKB-KW"/>
</dbReference>
<dbReference type="EMBL" id="BSOZ01000139">
    <property type="protein sequence ID" value="GLS06328.1"/>
    <property type="molecule type" value="Genomic_DNA"/>
</dbReference>
<organism evidence="2 3">
    <name type="scientific">Chitiniphilus shinanonensis</name>
    <dbReference type="NCBI Taxonomy" id="553088"/>
    <lineage>
        <taxon>Bacteria</taxon>
        <taxon>Pseudomonadati</taxon>
        <taxon>Pseudomonadota</taxon>
        <taxon>Betaproteobacteria</taxon>
        <taxon>Neisseriales</taxon>
        <taxon>Chitinibacteraceae</taxon>
        <taxon>Chitiniphilus</taxon>
    </lineage>
</organism>